<dbReference type="PANTHER" id="PTHR43675:SF8">
    <property type="entry name" value="ARSENITE METHYLTRANSFERASE"/>
    <property type="match status" value="1"/>
</dbReference>
<proteinExistence type="inferred from homology"/>
<evidence type="ECO:0000256" key="8">
    <source>
        <dbReference type="ARBA" id="ARBA00048428"/>
    </source>
</evidence>
<evidence type="ECO:0000256" key="2">
    <source>
        <dbReference type="ARBA" id="ARBA00022691"/>
    </source>
</evidence>
<dbReference type="InterPro" id="IPR029063">
    <property type="entry name" value="SAM-dependent_MTases_sf"/>
</dbReference>
<comment type="catalytic activity">
    <reaction evidence="6">
        <text>arsenic triglutathione + [thioredoxin]-dithiol + S-adenosyl-L-methionine + 2 H2O = methylarsonous acid + [thioredoxin]-disulfide + 3 glutathione + S-adenosyl-L-homocysteine + H(+)</text>
        <dbReference type="Rhea" id="RHEA:69460"/>
        <dbReference type="Rhea" id="RHEA-COMP:10698"/>
        <dbReference type="Rhea" id="RHEA-COMP:10700"/>
        <dbReference type="ChEBI" id="CHEBI:15377"/>
        <dbReference type="ChEBI" id="CHEBI:15378"/>
        <dbReference type="ChEBI" id="CHEBI:17826"/>
        <dbReference type="ChEBI" id="CHEBI:29950"/>
        <dbReference type="ChEBI" id="CHEBI:50058"/>
        <dbReference type="ChEBI" id="CHEBI:57856"/>
        <dbReference type="ChEBI" id="CHEBI:57925"/>
        <dbReference type="ChEBI" id="CHEBI:59789"/>
        <dbReference type="ChEBI" id="CHEBI:183640"/>
        <dbReference type="EC" id="2.1.1.137"/>
    </reaction>
</comment>
<evidence type="ECO:0000259" key="9">
    <source>
        <dbReference type="Pfam" id="PF13847"/>
    </source>
</evidence>
<gene>
    <name evidence="10" type="ORF">MGWOODY_Clf960</name>
</gene>
<dbReference type="SUPFAM" id="SSF53335">
    <property type="entry name" value="S-adenosyl-L-methionine-dependent methyltransferases"/>
    <property type="match status" value="1"/>
</dbReference>
<dbReference type="GO" id="GO:0030791">
    <property type="term" value="F:arsenite methyltransferase activity"/>
    <property type="evidence" value="ECO:0007669"/>
    <property type="project" value="UniProtKB-EC"/>
</dbReference>
<keyword evidence="1 10" id="KW-0808">Transferase</keyword>
<comment type="similarity">
    <text evidence="3">Belongs to the methyltransferase superfamily. Arsenite methyltransferase family.</text>
</comment>
<evidence type="ECO:0000256" key="3">
    <source>
        <dbReference type="ARBA" id="ARBA00034487"/>
    </source>
</evidence>
<dbReference type="AlphaFoldDB" id="A0A160VA54"/>
<dbReference type="EMBL" id="FAXA01000346">
    <property type="protein sequence ID" value="CUV03026.1"/>
    <property type="molecule type" value="Genomic_DNA"/>
</dbReference>
<evidence type="ECO:0000256" key="5">
    <source>
        <dbReference type="ARBA" id="ARBA00034545"/>
    </source>
</evidence>
<protein>
    <recommendedName>
        <fullName evidence="5">Arsenite methyltransferase</fullName>
        <ecNumber evidence="4">2.1.1.137</ecNumber>
    </recommendedName>
</protein>
<name>A0A160VA54_9ZZZZ</name>
<evidence type="ECO:0000256" key="7">
    <source>
        <dbReference type="ARBA" id="ARBA00047943"/>
    </source>
</evidence>
<organism evidence="10">
    <name type="scientific">hydrothermal vent metagenome</name>
    <dbReference type="NCBI Taxonomy" id="652676"/>
    <lineage>
        <taxon>unclassified sequences</taxon>
        <taxon>metagenomes</taxon>
        <taxon>ecological metagenomes</taxon>
    </lineage>
</organism>
<comment type="catalytic activity">
    <reaction evidence="8">
        <text>arsenic triglutathione + 3 [thioredoxin]-dithiol + 3 S-adenosyl-L-methionine = trimethylarsine + 3 [thioredoxin]-disulfide + 3 glutathione + 3 S-adenosyl-L-homocysteine + 3 H(+)</text>
        <dbReference type="Rhea" id="RHEA:69432"/>
        <dbReference type="Rhea" id="RHEA-COMP:10698"/>
        <dbReference type="Rhea" id="RHEA-COMP:10700"/>
        <dbReference type="ChEBI" id="CHEBI:15378"/>
        <dbReference type="ChEBI" id="CHEBI:27130"/>
        <dbReference type="ChEBI" id="CHEBI:29950"/>
        <dbReference type="ChEBI" id="CHEBI:50058"/>
        <dbReference type="ChEBI" id="CHEBI:57856"/>
        <dbReference type="ChEBI" id="CHEBI:57925"/>
        <dbReference type="ChEBI" id="CHEBI:59789"/>
        <dbReference type="ChEBI" id="CHEBI:183640"/>
        <dbReference type="EC" id="2.1.1.137"/>
    </reaction>
</comment>
<evidence type="ECO:0000256" key="4">
    <source>
        <dbReference type="ARBA" id="ARBA00034521"/>
    </source>
</evidence>
<dbReference type="CDD" id="cd02440">
    <property type="entry name" value="AdoMet_MTases"/>
    <property type="match status" value="1"/>
</dbReference>
<dbReference type="NCBIfam" id="NF008823">
    <property type="entry name" value="PRK11873.1"/>
    <property type="match status" value="1"/>
</dbReference>
<dbReference type="InterPro" id="IPR025714">
    <property type="entry name" value="Methyltranfer_dom"/>
</dbReference>
<dbReference type="GO" id="GO:0032259">
    <property type="term" value="P:methylation"/>
    <property type="evidence" value="ECO:0007669"/>
    <property type="project" value="UniProtKB-KW"/>
</dbReference>
<dbReference type="EC" id="2.1.1.137" evidence="4"/>
<keyword evidence="10" id="KW-0489">Methyltransferase</keyword>
<dbReference type="InterPro" id="IPR026669">
    <property type="entry name" value="Arsenite_MeTrfase-like"/>
</dbReference>
<comment type="catalytic activity">
    <reaction evidence="7">
        <text>arsenic triglutathione + 2 [thioredoxin]-dithiol + 2 S-adenosyl-L-methionine + H2O = dimethylarsinous acid + 2 [thioredoxin]-disulfide + 3 glutathione + 2 S-adenosyl-L-homocysteine + 2 H(+)</text>
        <dbReference type="Rhea" id="RHEA:69464"/>
        <dbReference type="Rhea" id="RHEA-COMP:10698"/>
        <dbReference type="Rhea" id="RHEA-COMP:10700"/>
        <dbReference type="ChEBI" id="CHEBI:15377"/>
        <dbReference type="ChEBI" id="CHEBI:15378"/>
        <dbReference type="ChEBI" id="CHEBI:23808"/>
        <dbReference type="ChEBI" id="CHEBI:29950"/>
        <dbReference type="ChEBI" id="CHEBI:50058"/>
        <dbReference type="ChEBI" id="CHEBI:57856"/>
        <dbReference type="ChEBI" id="CHEBI:57925"/>
        <dbReference type="ChEBI" id="CHEBI:59789"/>
        <dbReference type="ChEBI" id="CHEBI:183640"/>
        <dbReference type="EC" id="2.1.1.137"/>
    </reaction>
</comment>
<evidence type="ECO:0000256" key="1">
    <source>
        <dbReference type="ARBA" id="ARBA00022679"/>
    </source>
</evidence>
<sequence>MSTEQDQIKELVRERYGARAERVISLTPAELENTESDGCGCSTDGDCCGVEDLDHAMLLYNEGQLSGLPMESIAASAGCGNPTALAGLQPGERVLDLGSGGGIDCFLASQQVGDTGKVTGLDMTPAMLELARANKAKLGIENVDFVQGEMEKMPIPDSSVDVIISNCVVCLSPDKDAVFSESFRVLSPGGRIHLSDVMALTDEGPSVSSPEDWVSCTAGAEHVDVYRDRLIRAGFTDIEFAGEQADYMNDRSERPATNTAGYKVVAHKPA</sequence>
<dbReference type="PANTHER" id="PTHR43675">
    <property type="entry name" value="ARSENITE METHYLTRANSFERASE"/>
    <property type="match status" value="1"/>
</dbReference>
<dbReference type="Pfam" id="PF13847">
    <property type="entry name" value="Methyltransf_31"/>
    <property type="match status" value="1"/>
</dbReference>
<reference evidence="10" key="1">
    <citation type="submission" date="2015-10" db="EMBL/GenBank/DDBJ databases">
        <authorList>
            <person name="Gilbert D.G."/>
        </authorList>
    </citation>
    <scope>NUCLEOTIDE SEQUENCE</scope>
</reference>
<accession>A0A160VA54</accession>
<feature type="domain" description="Methyltransferase" evidence="9">
    <location>
        <begin position="89"/>
        <end position="202"/>
    </location>
</feature>
<evidence type="ECO:0000313" key="10">
    <source>
        <dbReference type="EMBL" id="CUV03026.1"/>
    </source>
</evidence>
<evidence type="ECO:0000256" key="6">
    <source>
        <dbReference type="ARBA" id="ARBA00047941"/>
    </source>
</evidence>
<keyword evidence="2" id="KW-0949">S-adenosyl-L-methionine</keyword>
<dbReference type="Gene3D" id="3.40.50.150">
    <property type="entry name" value="Vaccinia Virus protein VP39"/>
    <property type="match status" value="1"/>
</dbReference>